<dbReference type="RefSeq" id="WP_011811372.1">
    <property type="nucleotide sequence ID" value="NC_008786.1"/>
</dbReference>
<feature type="region of interest" description="Disordered" evidence="1">
    <location>
        <begin position="136"/>
        <end position="155"/>
    </location>
</feature>
<dbReference type="AlphaFoldDB" id="A1WP25"/>
<evidence type="ECO:0000256" key="1">
    <source>
        <dbReference type="SAM" id="MobiDB-lite"/>
    </source>
</evidence>
<evidence type="ECO:0000313" key="2">
    <source>
        <dbReference type="EMBL" id="ABM59382.1"/>
    </source>
</evidence>
<dbReference type="Proteomes" id="UP000000374">
    <property type="component" value="Chromosome"/>
</dbReference>
<dbReference type="EMBL" id="CP000542">
    <property type="protein sequence ID" value="ABM59382.1"/>
    <property type="molecule type" value="Genomic_DNA"/>
</dbReference>
<reference evidence="3" key="1">
    <citation type="submission" date="2006-12" db="EMBL/GenBank/DDBJ databases">
        <title>Complete sequence of chromosome 1 of Verminephrobacter eiseniae EF01-2.</title>
        <authorList>
            <person name="Copeland A."/>
            <person name="Lucas S."/>
            <person name="Lapidus A."/>
            <person name="Barry K."/>
            <person name="Detter J.C."/>
            <person name="Glavina del Rio T."/>
            <person name="Dalin E."/>
            <person name="Tice H."/>
            <person name="Pitluck S."/>
            <person name="Chertkov O."/>
            <person name="Brettin T."/>
            <person name="Bruce D."/>
            <person name="Han C."/>
            <person name="Tapia R."/>
            <person name="Gilna P."/>
            <person name="Schmutz J."/>
            <person name="Larimer F."/>
            <person name="Land M."/>
            <person name="Hauser L."/>
            <person name="Kyrpides N."/>
            <person name="Kim E."/>
            <person name="Stahl D."/>
            <person name="Richardson P."/>
        </authorList>
    </citation>
    <scope>NUCLEOTIDE SEQUENCE [LARGE SCALE GENOMIC DNA]</scope>
    <source>
        <strain evidence="3">EF01-2</strain>
    </source>
</reference>
<sequence length="199" mass="21761">MPTSHRDLETSGTMRVRIAIRPGDWGLDAVYEHLADLPDEKSRAVLLRKILMRNQGVSRSTPSAAARPAISVRVSISERDAALDELRQTLRSLPSGQRGGYLKSVLQTIQLGGPWAPTAIAALQPSLQPSTVVPARATPRQRHADPASQEPPDRTLQEMTPIAPASIPPADVCLDKANRTAKSIHFKNRMREAARMLEV</sequence>
<name>A1WP25_VEREI</name>
<dbReference type="GeneID" id="76462059"/>
<dbReference type="KEGG" id="vei:Veis_3666"/>
<accession>A1WP25</accession>
<proteinExistence type="predicted"/>
<dbReference type="STRING" id="391735.Veis_3666"/>
<protein>
    <submittedName>
        <fullName evidence="2">Uncharacterized protein</fullName>
    </submittedName>
</protein>
<evidence type="ECO:0000313" key="3">
    <source>
        <dbReference type="Proteomes" id="UP000000374"/>
    </source>
</evidence>
<gene>
    <name evidence="2" type="ordered locus">Veis_3666</name>
</gene>
<keyword evidence="3" id="KW-1185">Reference proteome</keyword>
<organism evidence="2 3">
    <name type="scientific">Verminephrobacter eiseniae (strain EF01-2)</name>
    <dbReference type="NCBI Taxonomy" id="391735"/>
    <lineage>
        <taxon>Bacteria</taxon>
        <taxon>Pseudomonadati</taxon>
        <taxon>Pseudomonadota</taxon>
        <taxon>Betaproteobacteria</taxon>
        <taxon>Burkholderiales</taxon>
        <taxon>Comamonadaceae</taxon>
        <taxon>Verminephrobacter</taxon>
    </lineage>
</organism>
<dbReference type="HOGENOM" id="CLU_1371709_0_0_4"/>